<evidence type="ECO:0000256" key="1">
    <source>
        <dbReference type="SAM" id="MobiDB-lite"/>
    </source>
</evidence>
<dbReference type="InterPro" id="IPR006626">
    <property type="entry name" value="PbH1"/>
</dbReference>
<dbReference type="PRINTS" id="PR00313">
    <property type="entry name" value="CABNDNGRPT"/>
</dbReference>
<gene>
    <name evidence="2" type="ORF">H740_00422</name>
</gene>
<reference evidence="2 3" key="1">
    <citation type="submission" date="2013-02" db="EMBL/GenBank/DDBJ databases">
        <title>Co-occurrence of anaerobic bacteria in colorectal carcinomas.</title>
        <authorList>
            <person name="Holt R.A."/>
            <person name="Warren R.L."/>
            <person name="Allen-Vercoe E."/>
            <person name="Pleasance S."/>
            <person name="Freeman D.J."/>
            <person name="Watson P."/>
            <person name="Moore R."/>
            <person name="Cochrane K."/>
        </authorList>
    </citation>
    <scope>NUCLEOTIDE SEQUENCE [LARGE SCALE GENOMIC DNA]</scope>
    <source>
        <strain evidence="2 3">CC57C</strain>
    </source>
</reference>
<dbReference type="AlphaFoldDB" id="M3H1N5"/>
<dbReference type="PATRIC" id="fig|1073353.3.peg.98"/>
<dbReference type="SMART" id="SM00710">
    <property type="entry name" value="PbH1"/>
    <property type="match status" value="5"/>
</dbReference>
<keyword evidence="2" id="KW-0449">Lipoprotein</keyword>
<evidence type="ECO:0000313" key="2">
    <source>
        <dbReference type="EMBL" id="EMG31595.1"/>
    </source>
</evidence>
<dbReference type="Gene3D" id="2.160.20.160">
    <property type="match status" value="2"/>
</dbReference>
<protein>
    <submittedName>
        <fullName evidence="2">Lipoprotein</fullName>
    </submittedName>
</protein>
<feature type="region of interest" description="Disordered" evidence="1">
    <location>
        <begin position="232"/>
        <end position="259"/>
    </location>
</feature>
<accession>M3H1N5</accession>
<dbReference type="RefSeq" id="WP_002950298.1">
    <property type="nucleotide sequence ID" value="NZ_AOTD01000007.1"/>
</dbReference>
<name>M3H1N5_9BACT</name>
<dbReference type="SUPFAM" id="SSF51120">
    <property type="entry name" value="beta-Roll"/>
    <property type="match status" value="1"/>
</dbReference>
<sequence>MSVKASIVKSVVKDAIVIPQNSDKDVVITDEDTLLSDQGATVKEDIEDETIAAGIITSQQVSLYEIQPQDAQETVPDGSGGSVSSDGVSLSKVTFTEGGHISSVIATYSNPYTQNQHSIAAERAIGIATKIISSTPTPKALQVRALSDVMEGSGDYLTFALSVSSTLKARATTLNFSLSGGTAGVDYEAGSMQYSTNGGLSWTSGSQVTIADANDINSVQIRVKIIDNDGHDGVNLSSTPTTQSDNQNQGVEGESKLDSDGVKYEDYGITYKDYSRNLTLTVTTDNAEIINSSTMGKIIDHDDYINIQGNEQADGKHINTGTGDDTLNLSGHVKNHFVANTGAGSDVVNISGQVTDHSSINTEEDDDIVSIKGTIENSELHTGTGDDTVTIKNSTIKGQGGSKATIDTDEGGDIITVENSVLEKVDIIAGNGENKVTLGQNSTLKDVRVTTGKDVDTINIESDMTGTTNNRNDSIISTYAGNDSVNIKSGVTLTNVAINTGVGEEKIELDGVKFVNSELFTEDDNDEVTISNSTFENATTSGNPAGIGTGRGEDVVTLNSGAEFKQGTYIHTGTGNDTINVNSGAILDKAQINAAEGDDEIHINSGAQIQNGSRITGGEGSDTINVNGGANVSHSVIFGGRGDDAINIKAGVNFDNYSEIRGDEGDDRVMIEKGASISTSVIKGGDGEDTLNISETIDFSRVKDFEKLELGGAENNVETTITAKDVLDMTDSDNRLRIDGESGDTLHLKNFTQGNVGSEYTEYNGTTQSVTVEVKNEINVDILP</sequence>
<dbReference type="InterPro" id="IPR011049">
    <property type="entry name" value="Serralysin-like_metalloprot_C"/>
</dbReference>
<dbReference type="STRING" id="1073353.H740_00422"/>
<comment type="caution">
    <text evidence="2">The sequence shown here is derived from an EMBL/GenBank/DDBJ whole genome shotgun (WGS) entry which is preliminary data.</text>
</comment>
<dbReference type="Proteomes" id="UP000011782">
    <property type="component" value="Unassembled WGS sequence"/>
</dbReference>
<proteinExistence type="predicted"/>
<dbReference type="EMBL" id="AOTD01000007">
    <property type="protein sequence ID" value="EMG31595.1"/>
    <property type="molecule type" value="Genomic_DNA"/>
</dbReference>
<evidence type="ECO:0000313" key="3">
    <source>
        <dbReference type="Proteomes" id="UP000011782"/>
    </source>
</evidence>
<organism evidence="2 3">
    <name type="scientific">Campylobacter showae CC57C</name>
    <dbReference type="NCBI Taxonomy" id="1073353"/>
    <lineage>
        <taxon>Bacteria</taxon>
        <taxon>Pseudomonadati</taxon>
        <taxon>Campylobacterota</taxon>
        <taxon>Epsilonproteobacteria</taxon>
        <taxon>Campylobacterales</taxon>
        <taxon>Campylobacteraceae</taxon>
        <taxon>Campylobacter</taxon>
    </lineage>
</organism>
<feature type="compositionally biased region" description="Polar residues" evidence="1">
    <location>
        <begin position="235"/>
        <end position="250"/>
    </location>
</feature>
<dbReference type="OrthoDB" id="5361834at2"/>